<dbReference type="PANTHER" id="PTHR37017:SF11">
    <property type="entry name" value="ESTERASE_LIPASE_THIOESTERASE DOMAIN-CONTAINING PROTEIN"/>
    <property type="match status" value="1"/>
</dbReference>
<dbReference type="InterPro" id="IPR029058">
    <property type="entry name" value="AB_hydrolase_fold"/>
</dbReference>
<protein>
    <submittedName>
        <fullName evidence="2">Pimeloyl-ACP methyl ester carboxylesterase</fullName>
    </submittedName>
</protein>
<proteinExistence type="predicted"/>
<dbReference type="GO" id="GO:0003824">
    <property type="term" value="F:catalytic activity"/>
    <property type="evidence" value="ECO:0007669"/>
    <property type="project" value="UniProtKB-ARBA"/>
</dbReference>
<dbReference type="AlphaFoldDB" id="A0A7X5VC99"/>
<evidence type="ECO:0000259" key="1">
    <source>
        <dbReference type="Pfam" id="PF12697"/>
    </source>
</evidence>
<evidence type="ECO:0000313" key="2">
    <source>
        <dbReference type="EMBL" id="NIK58497.1"/>
    </source>
</evidence>
<gene>
    <name evidence="2" type="ORF">BJY22_004214</name>
</gene>
<dbReference type="InterPro" id="IPR052897">
    <property type="entry name" value="Sec-Metab_Biosynth_Hydrolase"/>
</dbReference>
<dbReference type="EMBL" id="JAASRO010000001">
    <property type="protein sequence ID" value="NIK58497.1"/>
    <property type="molecule type" value="Genomic_DNA"/>
</dbReference>
<sequence>MSTFVLVHGAWYGGWCWAHVARQLRDAGHEVYTPTLSGLGEHAGPGAAKVDLRTHVGDVAKSLIEHDLEDVVLVGHSYAGLVVREVADTLSDRVRELVLVDAWAGADGESLDSLAPAFFKDWIDSATTDGLIAVPPASSVGVVDPELAAWVEARLRPQPRLTFSQPTMLRGAVDNIPCRAIVCTPGGPMPFAEIAKGFGWPIAEIESGHDVMTLAPDQLAGLLLKS</sequence>
<dbReference type="RefSeq" id="WP_167209336.1">
    <property type="nucleotide sequence ID" value="NZ_JAASRO010000001.1"/>
</dbReference>
<dbReference type="Proteomes" id="UP000555407">
    <property type="component" value="Unassembled WGS sequence"/>
</dbReference>
<organism evidence="2 3">
    <name type="scientific">Kribbella shirazensis</name>
    <dbReference type="NCBI Taxonomy" id="1105143"/>
    <lineage>
        <taxon>Bacteria</taxon>
        <taxon>Bacillati</taxon>
        <taxon>Actinomycetota</taxon>
        <taxon>Actinomycetes</taxon>
        <taxon>Propionibacteriales</taxon>
        <taxon>Kribbellaceae</taxon>
        <taxon>Kribbella</taxon>
    </lineage>
</organism>
<keyword evidence="3" id="KW-1185">Reference proteome</keyword>
<dbReference type="SUPFAM" id="SSF53474">
    <property type="entry name" value="alpha/beta-Hydrolases"/>
    <property type="match status" value="1"/>
</dbReference>
<name>A0A7X5VC99_9ACTN</name>
<dbReference type="Pfam" id="PF12697">
    <property type="entry name" value="Abhydrolase_6"/>
    <property type="match status" value="1"/>
</dbReference>
<evidence type="ECO:0000313" key="3">
    <source>
        <dbReference type="Proteomes" id="UP000555407"/>
    </source>
</evidence>
<dbReference type="PANTHER" id="PTHR37017">
    <property type="entry name" value="AB HYDROLASE-1 DOMAIN-CONTAINING PROTEIN-RELATED"/>
    <property type="match status" value="1"/>
</dbReference>
<dbReference type="Gene3D" id="3.40.50.1820">
    <property type="entry name" value="alpha/beta hydrolase"/>
    <property type="match status" value="1"/>
</dbReference>
<dbReference type="InterPro" id="IPR000073">
    <property type="entry name" value="AB_hydrolase_1"/>
</dbReference>
<reference evidence="2 3" key="1">
    <citation type="submission" date="2020-03" db="EMBL/GenBank/DDBJ databases">
        <title>Sequencing the genomes of 1000 actinobacteria strains.</title>
        <authorList>
            <person name="Klenk H.-P."/>
        </authorList>
    </citation>
    <scope>NUCLEOTIDE SEQUENCE [LARGE SCALE GENOMIC DNA]</scope>
    <source>
        <strain evidence="2 3">DSM 45490</strain>
    </source>
</reference>
<feature type="domain" description="AB hydrolase-1" evidence="1">
    <location>
        <begin position="4"/>
        <end position="220"/>
    </location>
</feature>
<comment type="caution">
    <text evidence="2">The sequence shown here is derived from an EMBL/GenBank/DDBJ whole genome shotgun (WGS) entry which is preliminary data.</text>
</comment>
<accession>A0A7X5VC99</accession>